<dbReference type="InterPro" id="IPR019600">
    <property type="entry name" value="Hemin_uptake_protein_HemP"/>
</dbReference>
<proteinExistence type="predicted"/>
<evidence type="ECO:0000313" key="2">
    <source>
        <dbReference type="EMBL" id="GJE08396.1"/>
    </source>
</evidence>
<dbReference type="Proteomes" id="UP001055102">
    <property type="component" value="Unassembled WGS sequence"/>
</dbReference>
<keyword evidence="3" id="KW-1185">Reference proteome</keyword>
<reference evidence="2" key="2">
    <citation type="submission" date="2021-08" db="EMBL/GenBank/DDBJ databases">
        <authorList>
            <person name="Tani A."/>
            <person name="Ola A."/>
            <person name="Ogura Y."/>
            <person name="Katsura K."/>
            <person name="Hayashi T."/>
        </authorList>
    </citation>
    <scope>NUCLEOTIDE SEQUENCE</scope>
    <source>
        <strain evidence="2">LMG 23639</strain>
    </source>
</reference>
<dbReference type="Pfam" id="PF10636">
    <property type="entry name" value="hemP"/>
    <property type="match status" value="1"/>
</dbReference>
<reference evidence="2" key="1">
    <citation type="journal article" date="2021" name="Front. Microbiol.">
        <title>Comprehensive Comparative Genomics and Phenotyping of Methylobacterium Species.</title>
        <authorList>
            <person name="Alessa O."/>
            <person name="Ogura Y."/>
            <person name="Fujitani Y."/>
            <person name="Takami H."/>
            <person name="Hayashi T."/>
            <person name="Sahin N."/>
            <person name="Tani A."/>
        </authorList>
    </citation>
    <scope>NUCLEOTIDE SEQUENCE</scope>
    <source>
        <strain evidence="2">LMG 23639</strain>
    </source>
</reference>
<sequence>MSKDNPDGSGADGARAAVPSSPPSGPGAEPVSSAHLMQGRREIVILHAGEPYRLRITANDKLILTK</sequence>
<evidence type="ECO:0008006" key="4">
    <source>
        <dbReference type="Google" id="ProtNLM"/>
    </source>
</evidence>
<evidence type="ECO:0000256" key="1">
    <source>
        <dbReference type="SAM" id="MobiDB-lite"/>
    </source>
</evidence>
<gene>
    <name evidence="2" type="ORF">AOPFMNJM_3733</name>
</gene>
<comment type="caution">
    <text evidence="2">The sequence shown here is derived from an EMBL/GenBank/DDBJ whole genome shotgun (WGS) entry which is preliminary data.</text>
</comment>
<protein>
    <recommendedName>
        <fullName evidence="4">Hemin uptake protein HemP</fullName>
    </recommendedName>
</protein>
<name>A0ABQ4SYW2_9HYPH</name>
<dbReference type="Gene3D" id="2.10.70.10">
    <property type="entry name" value="Complement Module, domain 1"/>
    <property type="match status" value="1"/>
</dbReference>
<organism evidence="2 3">
    <name type="scientific">Methylobacterium jeotgali</name>
    <dbReference type="NCBI Taxonomy" id="381630"/>
    <lineage>
        <taxon>Bacteria</taxon>
        <taxon>Pseudomonadati</taxon>
        <taxon>Pseudomonadota</taxon>
        <taxon>Alphaproteobacteria</taxon>
        <taxon>Hyphomicrobiales</taxon>
        <taxon>Methylobacteriaceae</taxon>
        <taxon>Methylobacterium</taxon>
    </lineage>
</organism>
<feature type="region of interest" description="Disordered" evidence="1">
    <location>
        <begin position="1"/>
        <end position="35"/>
    </location>
</feature>
<evidence type="ECO:0000313" key="3">
    <source>
        <dbReference type="Proteomes" id="UP001055102"/>
    </source>
</evidence>
<dbReference type="EMBL" id="BPQR01000078">
    <property type="protein sequence ID" value="GJE08396.1"/>
    <property type="molecule type" value="Genomic_DNA"/>
</dbReference>
<accession>A0ABQ4SYW2</accession>